<feature type="region of interest" description="Disordered" evidence="6">
    <location>
        <begin position="288"/>
        <end position="312"/>
    </location>
</feature>
<dbReference type="Pfam" id="PF20684">
    <property type="entry name" value="Fung_rhodopsin"/>
    <property type="match status" value="1"/>
</dbReference>
<evidence type="ECO:0000313" key="10">
    <source>
        <dbReference type="Proteomes" id="UP001444661"/>
    </source>
</evidence>
<feature type="transmembrane region" description="Helical" evidence="7">
    <location>
        <begin position="160"/>
        <end position="190"/>
    </location>
</feature>
<dbReference type="InterPro" id="IPR049326">
    <property type="entry name" value="Rhodopsin_dom_fungi"/>
</dbReference>
<protein>
    <recommendedName>
        <fullName evidence="8">Rhodopsin domain-containing protein</fullName>
    </recommendedName>
</protein>
<accession>A0ABR1U126</accession>
<feature type="compositionally biased region" description="Basic and acidic residues" evidence="6">
    <location>
        <begin position="302"/>
        <end position="312"/>
    </location>
</feature>
<evidence type="ECO:0000256" key="1">
    <source>
        <dbReference type="ARBA" id="ARBA00004141"/>
    </source>
</evidence>
<feature type="transmembrane region" description="Helical" evidence="7">
    <location>
        <begin position="82"/>
        <end position="108"/>
    </location>
</feature>
<feature type="region of interest" description="Disordered" evidence="6">
    <location>
        <begin position="347"/>
        <end position="370"/>
    </location>
</feature>
<feature type="transmembrane region" description="Helical" evidence="7">
    <location>
        <begin position="202"/>
        <end position="224"/>
    </location>
</feature>
<dbReference type="EMBL" id="JAQQWK010000002">
    <property type="protein sequence ID" value="KAK8052591.1"/>
    <property type="molecule type" value="Genomic_DNA"/>
</dbReference>
<feature type="transmembrane region" description="Helical" evidence="7">
    <location>
        <begin position="120"/>
        <end position="140"/>
    </location>
</feature>
<keyword evidence="3 7" id="KW-1133">Transmembrane helix</keyword>
<comment type="subcellular location">
    <subcellularLocation>
        <location evidence="1">Membrane</location>
        <topology evidence="1">Multi-pass membrane protein</topology>
    </subcellularLocation>
</comment>
<comment type="caution">
    <text evidence="9">The sequence shown here is derived from an EMBL/GenBank/DDBJ whole genome shotgun (WGS) entry which is preliminary data.</text>
</comment>
<evidence type="ECO:0000256" key="2">
    <source>
        <dbReference type="ARBA" id="ARBA00022692"/>
    </source>
</evidence>
<organism evidence="9 10">
    <name type="scientific">Apiospora rasikravindrae</name>
    <dbReference type="NCBI Taxonomy" id="990691"/>
    <lineage>
        <taxon>Eukaryota</taxon>
        <taxon>Fungi</taxon>
        <taxon>Dikarya</taxon>
        <taxon>Ascomycota</taxon>
        <taxon>Pezizomycotina</taxon>
        <taxon>Sordariomycetes</taxon>
        <taxon>Xylariomycetidae</taxon>
        <taxon>Amphisphaeriales</taxon>
        <taxon>Apiosporaceae</taxon>
        <taxon>Apiospora</taxon>
    </lineage>
</organism>
<evidence type="ECO:0000256" key="7">
    <source>
        <dbReference type="SAM" id="Phobius"/>
    </source>
</evidence>
<reference evidence="9 10" key="1">
    <citation type="submission" date="2023-01" db="EMBL/GenBank/DDBJ databases">
        <title>Analysis of 21 Apiospora genomes using comparative genomics revels a genus with tremendous synthesis potential of carbohydrate active enzymes and secondary metabolites.</title>
        <authorList>
            <person name="Sorensen T."/>
        </authorList>
    </citation>
    <scope>NUCLEOTIDE SEQUENCE [LARGE SCALE GENOMIC DNA]</scope>
    <source>
        <strain evidence="9 10">CBS 33761</strain>
    </source>
</reference>
<dbReference type="Proteomes" id="UP001444661">
    <property type="component" value="Unassembled WGS sequence"/>
</dbReference>
<evidence type="ECO:0000259" key="8">
    <source>
        <dbReference type="Pfam" id="PF20684"/>
    </source>
</evidence>
<evidence type="ECO:0000256" key="3">
    <source>
        <dbReference type="ARBA" id="ARBA00022989"/>
    </source>
</evidence>
<proteinExistence type="inferred from homology"/>
<evidence type="ECO:0000313" key="9">
    <source>
        <dbReference type="EMBL" id="KAK8052591.1"/>
    </source>
</evidence>
<dbReference type="InterPro" id="IPR052337">
    <property type="entry name" value="SAT4-like"/>
</dbReference>
<comment type="similarity">
    <text evidence="5">Belongs to the SAT4 family.</text>
</comment>
<feature type="transmembrane region" description="Helical" evidence="7">
    <location>
        <begin position="6"/>
        <end position="29"/>
    </location>
</feature>
<gene>
    <name evidence="9" type="ORF">PG993_003976</name>
</gene>
<feature type="domain" description="Rhodopsin" evidence="8">
    <location>
        <begin position="25"/>
        <end position="255"/>
    </location>
</feature>
<name>A0ABR1U126_9PEZI</name>
<evidence type="ECO:0000256" key="4">
    <source>
        <dbReference type="ARBA" id="ARBA00023136"/>
    </source>
</evidence>
<keyword evidence="10" id="KW-1185">Reference proteome</keyword>
<keyword evidence="2 7" id="KW-0812">Transmembrane</keyword>
<evidence type="ECO:0000256" key="6">
    <source>
        <dbReference type="SAM" id="MobiDB-lite"/>
    </source>
</evidence>
<sequence length="416" mass="46292">MNDRNEQVLAVAVAFLVLCWIAVGLRVYCRVHVVKSFGPDDFSLVILQLVYTVYLISQLLGWRHGTGRHKSALSEADNSHALMYWFICELLYIACTCLLKVAAGQFLLRLAVDARHVWALRALMLSTALFGTAYFFMVLFQCEAPRVFWEESPRVSGKCWSDLVVLALTYAASAVNCLVDWCFGLMPVLVVRTLNMPRGTKALVACLTSFAAIASIATIVRMVYIPTLLDGDDFLFQTTDVALWSTVEVGIGIAALSPGRAPPPHRPLAPPARSYPCLHYRKYMRADNRDPRQQQQQQQQQQKEEERSPPLKLRPEETILHISSASGPPPASPSLSRFALSSWIEEGGRGSRSSSRSHYHHSRSNAESTTELADWGGGVCGGITKTTEVSQSQHRLDSLPRMDVMLRIKKAPDELS</sequence>
<dbReference type="PANTHER" id="PTHR33048:SF96">
    <property type="entry name" value="INTEGRAL MEMBRANE PROTEIN"/>
    <property type="match status" value="1"/>
</dbReference>
<evidence type="ECO:0000256" key="5">
    <source>
        <dbReference type="ARBA" id="ARBA00038359"/>
    </source>
</evidence>
<feature type="transmembrane region" description="Helical" evidence="7">
    <location>
        <begin position="41"/>
        <end position="62"/>
    </location>
</feature>
<dbReference type="PANTHER" id="PTHR33048">
    <property type="entry name" value="PTH11-LIKE INTEGRAL MEMBRANE PROTEIN (AFU_ORTHOLOGUE AFUA_5G11245)"/>
    <property type="match status" value="1"/>
</dbReference>
<keyword evidence="4 7" id="KW-0472">Membrane</keyword>